<evidence type="ECO:0000313" key="3">
    <source>
        <dbReference type="Proteomes" id="UP000186817"/>
    </source>
</evidence>
<accession>A0A1Q9DG58</accession>
<evidence type="ECO:0000313" key="2">
    <source>
        <dbReference type="EMBL" id="OLP94166.1"/>
    </source>
</evidence>
<protein>
    <submittedName>
        <fullName evidence="2">Uncharacterized protein</fullName>
    </submittedName>
</protein>
<organism evidence="2 3">
    <name type="scientific">Symbiodinium microadriaticum</name>
    <name type="common">Dinoflagellate</name>
    <name type="synonym">Zooxanthella microadriatica</name>
    <dbReference type="NCBI Taxonomy" id="2951"/>
    <lineage>
        <taxon>Eukaryota</taxon>
        <taxon>Sar</taxon>
        <taxon>Alveolata</taxon>
        <taxon>Dinophyceae</taxon>
        <taxon>Suessiales</taxon>
        <taxon>Symbiodiniaceae</taxon>
        <taxon>Symbiodinium</taxon>
    </lineage>
</organism>
<keyword evidence="3" id="KW-1185">Reference proteome</keyword>
<feature type="region of interest" description="Disordered" evidence="1">
    <location>
        <begin position="1"/>
        <end position="20"/>
    </location>
</feature>
<feature type="compositionally biased region" description="Basic and acidic residues" evidence="1">
    <location>
        <begin position="309"/>
        <end position="325"/>
    </location>
</feature>
<comment type="caution">
    <text evidence="2">The sequence shown here is derived from an EMBL/GenBank/DDBJ whole genome shotgun (WGS) entry which is preliminary data.</text>
</comment>
<feature type="compositionally biased region" description="Polar residues" evidence="1">
    <location>
        <begin position="328"/>
        <end position="340"/>
    </location>
</feature>
<dbReference type="OrthoDB" id="441431at2759"/>
<reference evidence="2 3" key="1">
    <citation type="submission" date="2016-02" db="EMBL/GenBank/DDBJ databases">
        <title>Genome analysis of coral dinoflagellate symbionts highlights evolutionary adaptations to a symbiotic lifestyle.</title>
        <authorList>
            <person name="Aranda M."/>
            <person name="Li Y."/>
            <person name="Liew Y.J."/>
            <person name="Baumgarten S."/>
            <person name="Simakov O."/>
            <person name="Wilson M."/>
            <person name="Piel J."/>
            <person name="Ashoor H."/>
            <person name="Bougouffa S."/>
            <person name="Bajic V.B."/>
            <person name="Ryu T."/>
            <person name="Ravasi T."/>
            <person name="Bayer T."/>
            <person name="Micklem G."/>
            <person name="Kim H."/>
            <person name="Bhak J."/>
            <person name="Lajeunesse T.C."/>
            <person name="Voolstra C.R."/>
        </authorList>
    </citation>
    <scope>NUCLEOTIDE SEQUENCE [LARGE SCALE GENOMIC DNA]</scope>
    <source>
        <strain evidence="2 3">CCMP2467</strain>
    </source>
</reference>
<dbReference type="AlphaFoldDB" id="A0A1Q9DG58"/>
<evidence type="ECO:0000256" key="1">
    <source>
        <dbReference type="SAM" id="MobiDB-lite"/>
    </source>
</evidence>
<feature type="compositionally biased region" description="Polar residues" evidence="1">
    <location>
        <begin position="1"/>
        <end position="11"/>
    </location>
</feature>
<gene>
    <name evidence="2" type="ORF">AK812_SmicGene23822</name>
</gene>
<dbReference type="Proteomes" id="UP000186817">
    <property type="component" value="Unassembled WGS sequence"/>
</dbReference>
<dbReference type="EMBL" id="LSRX01000554">
    <property type="protein sequence ID" value="OLP94166.1"/>
    <property type="molecule type" value="Genomic_DNA"/>
</dbReference>
<proteinExistence type="predicted"/>
<sequence>MLPSVRSSSDEPTLAPSGKMVVLPGESDYNAVTTPMPLQAHVNKDSLRIDMEIKFPKKEKKAQKKLENRTSFTGSTLSSVFSEQKYPEPVYFQSVDCVGIPNFFSHQECTKIIDFAEMQVLNMMWTDLIDPFLAEALWEVCGLSWFLRNLSIDGQVWALKAELISERLRFAQGKGYLVTDGAVIVDPASQTKESLGAHIPAQLVQQWRDTGRSQLIFFAELCPILVARKTWAKVLRNRRVLMFVDNEAAKAALIRNYSPLVDVAHMLSQIAALDVEFGCFPWRCSVPSKSNPSDAASSHYRPDGKHRRTAGELEKRRKAAEDRARATASGNCRSRGTAAS</sequence>
<name>A0A1Q9DG58_SYMMI</name>
<feature type="region of interest" description="Disordered" evidence="1">
    <location>
        <begin position="288"/>
        <end position="340"/>
    </location>
</feature>